<keyword evidence="1" id="KW-0732">Signal</keyword>
<keyword evidence="3" id="KW-1185">Reference proteome</keyword>
<dbReference type="Proteomes" id="UP000831113">
    <property type="component" value="Chromosome"/>
</dbReference>
<evidence type="ECO:0000256" key="1">
    <source>
        <dbReference type="SAM" id="SignalP"/>
    </source>
</evidence>
<evidence type="ECO:0000313" key="2">
    <source>
        <dbReference type="EMBL" id="UOG76383.1"/>
    </source>
</evidence>
<evidence type="ECO:0000313" key="3">
    <source>
        <dbReference type="Proteomes" id="UP000831113"/>
    </source>
</evidence>
<sequence>MLLSAKILVLVALSASLGEAVAQPACTPVVRVLHGNLEIPATGSALLPRVTLQVTPDAACPNAVRYQFRSAELTLVRRGRPLLPAIRAHQPQVDFTAWMQVYEPGDRIHIFIPYQHVVMVTANGVAQLYQPPTQAQVQGKKFDLRTDQAKGISFNWLLTQK</sequence>
<protein>
    <submittedName>
        <fullName evidence="2">Uncharacterized protein</fullName>
    </submittedName>
</protein>
<gene>
    <name evidence="2" type="ORF">MTX78_07225</name>
</gene>
<accession>A0ABY4D1I4</accession>
<dbReference type="EMBL" id="CP094669">
    <property type="protein sequence ID" value="UOG76383.1"/>
    <property type="molecule type" value="Genomic_DNA"/>
</dbReference>
<reference evidence="2 3" key="1">
    <citation type="submission" date="2022-03" db="EMBL/GenBank/DDBJ databases">
        <title>Hymenobactersp. isolated from the air.</title>
        <authorList>
            <person name="Won M."/>
            <person name="Kwon S.-W."/>
        </authorList>
    </citation>
    <scope>NUCLEOTIDE SEQUENCE [LARGE SCALE GENOMIC DNA]</scope>
    <source>
        <strain evidence="2 3">KACC 21982</strain>
    </source>
</reference>
<organism evidence="2 3">
    <name type="scientific">Hymenobacter tibetensis</name>
    <dbReference type="NCBI Taxonomy" id="497967"/>
    <lineage>
        <taxon>Bacteria</taxon>
        <taxon>Pseudomonadati</taxon>
        <taxon>Bacteroidota</taxon>
        <taxon>Cytophagia</taxon>
        <taxon>Cytophagales</taxon>
        <taxon>Hymenobacteraceae</taxon>
        <taxon>Hymenobacter</taxon>
    </lineage>
</organism>
<dbReference type="RefSeq" id="WP_243801251.1">
    <property type="nucleotide sequence ID" value="NZ_CP094669.1"/>
</dbReference>
<name>A0ABY4D1I4_9BACT</name>
<feature type="chain" id="PRO_5047233133" evidence="1">
    <location>
        <begin position="23"/>
        <end position="161"/>
    </location>
</feature>
<proteinExistence type="predicted"/>
<feature type="signal peptide" evidence="1">
    <location>
        <begin position="1"/>
        <end position="22"/>
    </location>
</feature>